<comment type="caution">
    <text evidence="1">The sequence shown here is derived from an EMBL/GenBank/DDBJ whole genome shotgun (WGS) entry which is preliminary data.</text>
</comment>
<dbReference type="AlphaFoldDB" id="A0A2R5EQD3"/>
<keyword evidence="2" id="KW-1185">Reference proteome</keyword>
<evidence type="ECO:0000313" key="1">
    <source>
        <dbReference type="EMBL" id="GBG08892.1"/>
    </source>
</evidence>
<gene>
    <name evidence="1" type="ORF">PAT3040_03505</name>
</gene>
<dbReference type="PANTHER" id="PTHR43394:SF1">
    <property type="entry name" value="ATP-BINDING CASSETTE SUB-FAMILY B MEMBER 10, MITOCHONDRIAL"/>
    <property type="match status" value="1"/>
</dbReference>
<dbReference type="Proteomes" id="UP000245202">
    <property type="component" value="Unassembled WGS sequence"/>
</dbReference>
<sequence length="86" mass="9421">MLDEATSALDTENESNIQEAIDRLKGSMTIIVIAHRLTTLRGADRVYVLQGGRIVEEGDFANLAADRDSYLGKSFDKMSSAHVSSF</sequence>
<dbReference type="InterPro" id="IPR039421">
    <property type="entry name" value="Type_1_exporter"/>
</dbReference>
<dbReference type="GO" id="GO:0015421">
    <property type="term" value="F:ABC-type oligopeptide transporter activity"/>
    <property type="evidence" value="ECO:0007669"/>
    <property type="project" value="TreeGrafter"/>
</dbReference>
<accession>A0A2R5EQD3</accession>
<protein>
    <submittedName>
        <fullName evidence="1">Uncharacterized protein</fullName>
    </submittedName>
</protein>
<dbReference type="InterPro" id="IPR027417">
    <property type="entry name" value="P-loop_NTPase"/>
</dbReference>
<evidence type="ECO:0000313" key="2">
    <source>
        <dbReference type="Proteomes" id="UP000245202"/>
    </source>
</evidence>
<dbReference type="Gene3D" id="3.40.50.300">
    <property type="entry name" value="P-loop containing nucleotide triphosphate hydrolases"/>
    <property type="match status" value="1"/>
</dbReference>
<proteinExistence type="predicted"/>
<organism evidence="1 2">
    <name type="scientific">Paenibacillus agaridevorans</name>
    <dbReference type="NCBI Taxonomy" id="171404"/>
    <lineage>
        <taxon>Bacteria</taxon>
        <taxon>Bacillati</taxon>
        <taxon>Bacillota</taxon>
        <taxon>Bacilli</taxon>
        <taxon>Bacillales</taxon>
        <taxon>Paenibacillaceae</taxon>
        <taxon>Paenibacillus</taxon>
    </lineage>
</organism>
<dbReference type="EMBL" id="BDQX01000171">
    <property type="protein sequence ID" value="GBG08892.1"/>
    <property type="molecule type" value="Genomic_DNA"/>
</dbReference>
<dbReference type="GO" id="GO:0090374">
    <property type="term" value="P:oligopeptide export from mitochondrion"/>
    <property type="evidence" value="ECO:0007669"/>
    <property type="project" value="TreeGrafter"/>
</dbReference>
<name>A0A2R5EQD3_9BACL</name>
<dbReference type="PANTHER" id="PTHR43394">
    <property type="entry name" value="ATP-DEPENDENT PERMEASE MDL1, MITOCHONDRIAL"/>
    <property type="match status" value="1"/>
</dbReference>
<dbReference type="SUPFAM" id="SSF52540">
    <property type="entry name" value="P-loop containing nucleoside triphosphate hydrolases"/>
    <property type="match status" value="1"/>
</dbReference>
<reference evidence="1 2" key="1">
    <citation type="submission" date="2017-08" db="EMBL/GenBank/DDBJ databases">
        <title>Substantial Increase in Enzyme Production by Combined Drug-Resistance Mutations in Paenibacillus agaridevorans.</title>
        <authorList>
            <person name="Tanaka Y."/>
            <person name="Funane K."/>
            <person name="Hosaka T."/>
            <person name="Shiwa Y."/>
            <person name="Fujita N."/>
            <person name="Miyazaki T."/>
            <person name="Yoshikawa H."/>
            <person name="Murakami K."/>
            <person name="Kasahara K."/>
            <person name="Inaoka T."/>
            <person name="Hiraga Y."/>
            <person name="Ochi K."/>
        </authorList>
    </citation>
    <scope>NUCLEOTIDE SEQUENCE [LARGE SCALE GENOMIC DNA]</scope>
    <source>
        <strain evidence="1 2">T-3040</strain>
    </source>
</reference>